<accession>A0A285PBH3</accession>
<reference evidence="2 3" key="1">
    <citation type="submission" date="2017-09" db="EMBL/GenBank/DDBJ databases">
        <authorList>
            <person name="Ehlers B."/>
            <person name="Leendertz F.H."/>
        </authorList>
    </citation>
    <scope>NUCLEOTIDE SEQUENCE [LARGE SCALE GENOMIC DNA]</scope>
    <source>
        <strain evidence="2 3">DSM 18289</strain>
    </source>
</reference>
<evidence type="ECO:0000256" key="1">
    <source>
        <dbReference type="SAM" id="MobiDB-lite"/>
    </source>
</evidence>
<feature type="region of interest" description="Disordered" evidence="1">
    <location>
        <begin position="1"/>
        <end position="37"/>
    </location>
</feature>
<proteinExistence type="predicted"/>
<protein>
    <submittedName>
        <fullName evidence="2">Uncharacterized protein</fullName>
    </submittedName>
</protein>
<dbReference type="AlphaFoldDB" id="A0A285PBH3"/>
<organism evidence="2 3">
    <name type="scientific">Cohaesibacter gelatinilyticus</name>
    <dbReference type="NCBI Taxonomy" id="372072"/>
    <lineage>
        <taxon>Bacteria</taxon>
        <taxon>Pseudomonadati</taxon>
        <taxon>Pseudomonadota</taxon>
        <taxon>Alphaproteobacteria</taxon>
        <taxon>Hyphomicrobiales</taxon>
        <taxon>Cohaesibacteraceae</taxon>
    </lineage>
</organism>
<name>A0A285PBH3_9HYPH</name>
<dbReference type="EMBL" id="OBEL01000002">
    <property type="protein sequence ID" value="SNZ19079.1"/>
    <property type="molecule type" value="Genomic_DNA"/>
</dbReference>
<evidence type="ECO:0000313" key="3">
    <source>
        <dbReference type="Proteomes" id="UP000219439"/>
    </source>
</evidence>
<keyword evidence="3" id="KW-1185">Reference proteome</keyword>
<evidence type="ECO:0000313" key="2">
    <source>
        <dbReference type="EMBL" id="SNZ19079.1"/>
    </source>
</evidence>
<dbReference type="Proteomes" id="UP000219439">
    <property type="component" value="Unassembled WGS sequence"/>
</dbReference>
<sequence length="58" mass="6620">MGLTPKRQKSNSGSLRSNYHVERAATNHTAQNNRKPNRISIELSSIFWGENEVLKPQK</sequence>
<gene>
    <name evidence="2" type="ORF">SAMN06265368_2157</name>
</gene>